<comment type="caution">
    <text evidence="6">The sequence shown here is derived from an EMBL/GenBank/DDBJ whole genome shotgun (WGS) entry which is preliminary data.</text>
</comment>
<reference evidence="6 7" key="1">
    <citation type="submission" date="2019-09" db="EMBL/GenBank/DDBJ databases">
        <title>Draft Whole-Genome sequence of Blastochloris sulfoviridis DSM 729.</title>
        <authorList>
            <person name="Meyer T.E."/>
            <person name="Kyndt J.A."/>
        </authorList>
    </citation>
    <scope>NUCLEOTIDE SEQUENCE [LARGE SCALE GENOMIC DNA]</scope>
    <source>
        <strain evidence="6 7">DSM 729</strain>
    </source>
</reference>
<dbReference type="SUPFAM" id="SSF50044">
    <property type="entry name" value="SH3-domain"/>
    <property type="match status" value="1"/>
</dbReference>
<dbReference type="InterPro" id="IPR041382">
    <property type="entry name" value="SH3_16"/>
</dbReference>
<dbReference type="GO" id="GO:0008234">
    <property type="term" value="F:cysteine-type peptidase activity"/>
    <property type="evidence" value="ECO:0007669"/>
    <property type="project" value="UniProtKB-KW"/>
</dbReference>
<dbReference type="PANTHER" id="PTHR47359">
    <property type="entry name" value="PEPTIDOGLYCAN DL-ENDOPEPTIDASE CWLO"/>
    <property type="match status" value="1"/>
</dbReference>
<keyword evidence="7" id="KW-1185">Reference proteome</keyword>
<keyword evidence="4" id="KW-0788">Thiol protease</keyword>
<dbReference type="AlphaFoldDB" id="A0A5M6I6J5"/>
<evidence type="ECO:0000256" key="3">
    <source>
        <dbReference type="ARBA" id="ARBA00022801"/>
    </source>
</evidence>
<evidence type="ECO:0000313" key="6">
    <source>
        <dbReference type="EMBL" id="KAA5603428.1"/>
    </source>
</evidence>
<dbReference type="InterPro" id="IPR000064">
    <property type="entry name" value="NLP_P60_dom"/>
</dbReference>
<evidence type="ECO:0000313" key="7">
    <source>
        <dbReference type="Proteomes" id="UP000323886"/>
    </source>
</evidence>
<keyword evidence="3" id="KW-0378">Hydrolase</keyword>
<dbReference type="Proteomes" id="UP000323886">
    <property type="component" value="Unassembled WGS sequence"/>
</dbReference>
<dbReference type="InterPro" id="IPR036028">
    <property type="entry name" value="SH3-like_dom_sf"/>
</dbReference>
<evidence type="ECO:0000256" key="4">
    <source>
        <dbReference type="ARBA" id="ARBA00022807"/>
    </source>
</evidence>
<organism evidence="6 7">
    <name type="scientific">Blastochloris sulfoviridis</name>
    <dbReference type="NCBI Taxonomy" id="50712"/>
    <lineage>
        <taxon>Bacteria</taxon>
        <taxon>Pseudomonadati</taxon>
        <taxon>Pseudomonadota</taxon>
        <taxon>Alphaproteobacteria</taxon>
        <taxon>Hyphomicrobiales</taxon>
        <taxon>Blastochloridaceae</taxon>
        <taxon>Blastochloris</taxon>
    </lineage>
</organism>
<evidence type="ECO:0000256" key="2">
    <source>
        <dbReference type="ARBA" id="ARBA00022670"/>
    </source>
</evidence>
<dbReference type="EMBL" id="VWPL01000002">
    <property type="protein sequence ID" value="KAA5603428.1"/>
    <property type="molecule type" value="Genomic_DNA"/>
</dbReference>
<proteinExistence type="inferred from homology"/>
<sequence>MTGYDPRITPARPDLAALHLEGKVPAARYVAGTICEVAVPAAPMRREPVPDQPMVTEALFGERATIYEATPEGWAWGQLEADGYVGWLPSAMLAPPGPEPTHCVRVPRTFIFPGPDIKLPPLTAPPLGARIAIAGTEGRFAVTTAGGFIPAHHVRPIAGPLERDFVTVAERLLGVPYLWGGKTPLGFDCSGLVQVALDAAGIRAPRDSDLQEAALGRPVDPGVDFTNVQRGDLVFWPGHVAIVSDPQTLVHANAFHMMVAIEPLAQALARIVKSGLVVTSVCRMPSLGG</sequence>
<dbReference type="InterPro" id="IPR051794">
    <property type="entry name" value="PG_Endopeptidase_C40"/>
</dbReference>
<evidence type="ECO:0000256" key="1">
    <source>
        <dbReference type="ARBA" id="ARBA00007074"/>
    </source>
</evidence>
<dbReference type="RefSeq" id="WP_150095977.1">
    <property type="nucleotide sequence ID" value="NZ_VWPL01000002.1"/>
</dbReference>
<dbReference type="Pfam" id="PF00877">
    <property type="entry name" value="NLPC_P60"/>
    <property type="match status" value="1"/>
</dbReference>
<dbReference type="Gene3D" id="2.30.30.40">
    <property type="entry name" value="SH3 Domains"/>
    <property type="match status" value="1"/>
</dbReference>
<dbReference type="GO" id="GO:0006508">
    <property type="term" value="P:proteolysis"/>
    <property type="evidence" value="ECO:0007669"/>
    <property type="project" value="UniProtKB-KW"/>
</dbReference>
<accession>A0A5M6I6J5</accession>
<dbReference type="PROSITE" id="PS51935">
    <property type="entry name" value="NLPC_P60"/>
    <property type="match status" value="1"/>
</dbReference>
<dbReference type="PANTHER" id="PTHR47359:SF3">
    <property type="entry name" value="NLP_P60 DOMAIN-CONTAINING PROTEIN-RELATED"/>
    <property type="match status" value="1"/>
</dbReference>
<keyword evidence="2" id="KW-0645">Protease</keyword>
<comment type="similarity">
    <text evidence="1">Belongs to the peptidase C40 family.</text>
</comment>
<dbReference type="Gene3D" id="3.90.1720.10">
    <property type="entry name" value="endopeptidase domain like (from Nostoc punctiforme)"/>
    <property type="match status" value="1"/>
</dbReference>
<protein>
    <submittedName>
        <fullName evidence="6">NlpC/P60 family protein</fullName>
    </submittedName>
</protein>
<name>A0A5M6I6J5_9HYPH</name>
<dbReference type="SUPFAM" id="SSF54001">
    <property type="entry name" value="Cysteine proteinases"/>
    <property type="match status" value="1"/>
</dbReference>
<feature type="domain" description="NlpC/P60" evidence="5">
    <location>
        <begin position="159"/>
        <end position="285"/>
    </location>
</feature>
<evidence type="ECO:0000259" key="5">
    <source>
        <dbReference type="PROSITE" id="PS51935"/>
    </source>
</evidence>
<dbReference type="OrthoDB" id="9813368at2"/>
<gene>
    <name evidence="6" type="ORF">F1193_01925</name>
</gene>
<dbReference type="InterPro" id="IPR038765">
    <property type="entry name" value="Papain-like_cys_pep_sf"/>
</dbReference>
<dbReference type="Pfam" id="PF18348">
    <property type="entry name" value="SH3_16"/>
    <property type="match status" value="1"/>
</dbReference>